<feature type="non-terminal residue" evidence="4">
    <location>
        <position position="1"/>
    </location>
</feature>
<dbReference type="EMBL" id="HADY01011796">
    <property type="protein sequence ID" value="SBP50281.1"/>
    <property type="molecule type" value="Transcribed_RNA"/>
</dbReference>
<accession>A0A1A8A6Z7</accession>
<dbReference type="InterPro" id="IPR032675">
    <property type="entry name" value="LRR_dom_sf"/>
</dbReference>
<organism evidence="4">
    <name type="scientific">Nothobranchius furzeri</name>
    <name type="common">Turquoise killifish</name>
    <dbReference type="NCBI Taxonomy" id="105023"/>
    <lineage>
        <taxon>Eukaryota</taxon>
        <taxon>Metazoa</taxon>
        <taxon>Chordata</taxon>
        <taxon>Craniata</taxon>
        <taxon>Vertebrata</taxon>
        <taxon>Euteleostomi</taxon>
        <taxon>Actinopterygii</taxon>
        <taxon>Neopterygii</taxon>
        <taxon>Teleostei</taxon>
        <taxon>Neoteleostei</taxon>
        <taxon>Acanthomorphata</taxon>
        <taxon>Ovalentaria</taxon>
        <taxon>Atherinomorphae</taxon>
        <taxon>Cyprinodontiformes</taxon>
        <taxon>Nothobranchiidae</taxon>
        <taxon>Nothobranchius</taxon>
    </lineage>
</organism>
<feature type="signal peptide" evidence="3">
    <location>
        <begin position="1"/>
        <end position="29"/>
    </location>
</feature>
<gene>
    <name evidence="4" type="primary">Nfu_g_1_025212</name>
</gene>
<dbReference type="SUPFAM" id="SSF52058">
    <property type="entry name" value="L domain-like"/>
    <property type="match status" value="1"/>
</dbReference>
<dbReference type="Gene3D" id="3.80.10.10">
    <property type="entry name" value="Ribonuclease Inhibitor"/>
    <property type="match status" value="1"/>
</dbReference>
<dbReference type="Pfam" id="PF13855">
    <property type="entry name" value="LRR_8"/>
    <property type="match status" value="1"/>
</dbReference>
<protein>
    <submittedName>
        <fullName evidence="4">Uncharacterized protein</fullName>
    </submittedName>
</protein>
<feature type="non-terminal residue" evidence="4">
    <location>
        <position position="206"/>
    </location>
</feature>
<keyword evidence="3" id="KW-0732">Signal</keyword>
<reference evidence="4" key="1">
    <citation type="submission" date="2016-05" db="EMBL/GenBank/DDBJ databases">
        <authorList>
            <person name="Lavstsen T."/>
            <person name="Jespersen J.S."/>
        </authorList>
    </citation>
    <scope>NUCLEOTIDE SEQUENCE</scope>
    <source>
        <tissue evidence="4">Brain</tissue>
    </source>
</reference>
<evidence type="ECO:0000313" key="4">
    <source>
        <dbReference type="EMBL" id="SBP50281.1"/>
    </source>
</evidence>
<name>A0A1A8A6Z7_NOTFU</name>
<evidence type="ECO:0000256" key="3">
    <source>
        <dbReference type="SAM" id="SignalP"/>
    </source>
</evidence>
<sequence>GIVSSAIQKLKAVAMPLLLFEFCSYGATAENDERIDGWSGCAAAPPVPAGPLLAAALERCLFVALDRIISALDAAFQTTANICTGSEADKYDRSSDTNSMQALTKTCRSDLSAECENEELHFNTAYDSQRVCPCCSSLMRCGRCSYRAFLHSPSDSRWLRNLTRLQHLDLSMNDFSVLPACVVSLPALRWLDVGGNRLQHLPEDIH</sequence>
<feature type="chain" id="PRO_5008365403" evidence="3">
    <location>
        <begin position="30"/>
        <end position="206"/>
    </location>
</feature>
<proteinExistence type="predicted"/>
<dbReference type="InterPro" id="IPR001611">
    <property type="entry name" value="Leu-rich_rpt"/>
</dbReference>
<evidence type="ECO:0000256" key="2">
    <source>
        <dbReference type="ARBA" id="ARBA00022737"/>
    </source>
</evidence>
<keyword evidence="1" id="KW-0433">Leucine-rich repeat</keyword>
<evidence type="ECO:0000256" key="1">
    <source>
        <dbReference type="ARBA" id="ARBA00022614"/>
    </source>
</evidence>
<dbReference type="InterPro" id="IPR003591">
    <property type="entry name" value="Leu-rich_rpt_typical-subtyp"/>
</dbReference>
<dbReference type="AlphaFoldDB" id="A0A1A8A6Z7"/>
<keyword evidence="2" id="KW-0677">Repeat</keyword>
<reference evidence="4" key="2">
    <citation type="submission" date="2016-06" db="EMBL/GenBank/DDBJ databases">
        <title>The genome of a short-lived fish provides insights into sex chromosome evolution and the genetic control of aging.</title>
        <authorList>
            <person name="Reichwald K."/>
            <person name="Felder M."/>
            <person name="Petzold A."/>
            <person name="Koch P."/>
            <person name="Groth M."/>
            <person name="Platzer M."/>
        </authorList>
    </citation>
    <scope>NUCLEOTIDE SEQUENCE</scope>
    <source>
        <tissue evidence="4">Brain</tissue>
    </source>
</reference>
<dbReference type="SMART" id="SM00369">
    <property type="entry name" value="LRR_TYP"/>
    <property type="match status" value="2"/>
</dbReference>